<dbReference type="EMBL" id="CAJVQC010128976">
    <property type="protein sequence ID" value="CAG8841098.1"/>
    <property type="molecule type" value="Genomic_DNA"/>
</dbReference>
<gene>
    <name evidence="1" type="ORF">RPERSI_LOCUS31722</name>
</gene>
<name>A0ACA9SM84_9GLOM</name>
<organism evidence="1 2">
    <name type="scientific">Racocetra persica</name>
    <dbReference type="NCBI Taxonomy" id="160502"/>
    <lineage>
        <taxon>Eukaryota</taxon>
        <taxon>Fungi</taxon>
        <taxon>Fungi incertae sedis</taxon>
        <taxon>Mucoromycota</taxon>
        <taxon>Glomeromycotina</taxon>
        <taxon>Glomeromycetes</taxon>
        <taxon>Diversisporales</taxon>
        <taxon>Gigasporaceae</taxon>
        <taxon>Racocetra</taxon>
    </lineage>
</organism>
<evidence type="ECO:0000313" key="1">
    <source>
        <dbReference type="EMBL" id="CAG8841098.1"/>
    </source>
</evidence>
<accession>A0ACA9SM84</accession>
<protein>
    <submittedName>
        <fullName evidence="1">14230_t:CDS:1</fullName>
    </submittedName>
</protein>
<evidence type="ECO:0000313" key="2">
    <source>
        <dbReference type="Proteomes" id="UP000789920"/>
    </source>
</evidence>
<sequence length="105" mass="11826">KALIADLGISKYLDDPAAASSVMLMNRILPPSHFTILNKVISQSKEKYIEEISLNKKNNAILSDYADIYIKFCSSELDQCLLLDEISEKLENISNTTVEFIEINN</sequence>
<dbReference type="Proteomes" id="UP000789920">
    <property type="component" value="Unassembled WGS sequence"/>
</dbReference>
<feature type="non-terminal residue" evidence="1">
    <location>
        <position position="1"/>
    </location>
</feature>
<keyword evidence="2" id="KW-1185">Reference proteome</keyword>
<comment type="caution">
    <text evidence="1">The sequence shown here is derived from an EMBL/GenBank/DDBJ whole genome shotgun (WGS) entry which is preliminary data.</text>
</comment>
<reference evidence="1" key="1">
    <citation type="submission" date="2021-06" db="EMBL/GenBank/DDBJ databases">
        <authorList>
            <person name="Kallberg Y."/>
            <person name="Tangrot J."/>
            <person name="Rosling A."/>
        </authorList>
    </citation>
    <scope>NUCLEOTIDE SEQUENCE</scope>
    <source>
        <strain evidence="1">MA461A</strain>
    </source>
</reference>
<proteinExistence type="predicted"/>